<feature type="domain" description="ABC transmembrane type-1" evidence="11">
    <location>
        <begin position="321"/>
        <end position="603"/>
    </location>
</feature>
<dbReference type="PROSITE" id="PS50893">
    <property type="entry name" value="ABC_TRANSPORTER_2"/>
    <property type="match status" value="2"/>
</dbReference>
<keyword evidence="13" id="KW-1185">Reference proteome</keyword>
<feature type="transmembrane region" description="Helical" evidence="9">
    <location>
        <begin position="1002"/>
        <end position="1026"/>
    </location>
</feature>
<feature type="transmembrane region" description="Helical" evidence="9">
    <location>
        <begin position="457"/>
        <end position="480"/>
    </location>
</feature>
<dbReference type="GO" id="GO:0005524">
    <property type="term" value="F:ATP binding"/>
    <property type="evidence" value="ECO:0007669"/>
    <property type="project" value="UniProtKB-KW"/>
</dbReference>
<feature type="transmembrane region" description="Helical" evidence="9">
    <location>
        <begin position="935"/>
        <end position="955"/>
    </location>
</feature>
<evidence type="ECO:0000256" key="7">
    <source>
        <dbReference type="ARBA" id="ARBA00022989"/>
    </source>
</evidence>
<feature type="transmembrane region" description="Helical" evidence="9">
    <location>
        <begin position="348"/>
        <end position="367"/>
    </location>
</feature>
<dbReference type="InterPro" id="IPR011527">
    <property type="entry name" value="ABC1_TM_dom"/>
</dbReference>
<dbReference type="Pfam" id="PF00005">
    <property type="entry name" value="ABC_tran"/>
    <property type="match status" value="2"/>
</dbReference>
<dbReference type="CDD" id="cd18596">
    <property type="entry name" value="ABC_6TM_VMR1_D1_like"/>
    <property type="match status" value="1"/>
</dbReference>
<organism evidence="12 13">
    <name type="scientific">Phanerochaete sordida</name>
    <dbReference type="NCBI Taxonomy" id="48140"/>
    <lineage>
        <taxon>Eukaryota</taxon>
        <taxon>Fungi</taxon>
        <taxon>Dikarya</taxon>
        <taxon>Basidiomycota</taxon>
        <taxon>Agaricomycotina</taxon>
        <taxon>Agaricomycetes</taxon>
        <taxon>Polyporales</taxon>
        <taxon>Phanerochaetaceae</taxon>
        <taxon>Phanerochaete</taxon>
    </lineage>
</organism>
<dbReference type="Proteomes" id="UP000703269">
    <property type="component" value="Unassembled WGS sequence"/>
</dbReference>
<dbReference type="GO" id="GO:0016020">
    <property type="term" value="C:membrane"/>
    <property type="evidence" value="ECO:0007669"/>
    <property type="project" value="UniProtKB-SubCell"/>
</dbReference>
<comment type="caution">
    <text evidence="12">The sequence shown here is derived from an EMBL/GenBank/DDBJ whole genome shotgun (WGS) entry which is preliminary data.</text>
</comment>
<dbReference type="PANTHER" id="PTHR24223">
    <property type="entry name" value="ATP-BINDING CASSETTE SUB-FAMILY C"/>
    <property type="match status" value="1"/>
</dbReference>
<evidence type="ECO:0000256" key="4">
    <source>
        <dbReference type="ARBA" id="ARBA00022737"/>
    </source>
</evidence>
<evidence type="ECO:0000313" key="13">
    <source>
        <dbReference type="Proteomes" id="UP000703269"/>
    </source>
</evidence>
<evidence type="ECO:0000256" key="2">
    <source>
        <dbReference type="ARBA" id="ARBA00022448"/>
    </source>
</evidence>
<feature type="domain" description="ABC transporter" evidence="10">
    <location>
        <begin position="1282"/>
        <end position="1522"/>
    </location>
</feature>
<dbReference type="InterPro" id="IPR003439">
    <property type="entry name" value="ABC_transporter-like_ATP-bd"/>
</dbReference>
<dbReference type="InterPro" id="IPR050173">
    <property type="entry name" value="ABC_transporter_C-like"/>
</dbReference>
<evidence type="ECO:0000256" key="6">
    <source>
        <dbReference type="ARBA" id="ARBA00022840"/>
    </source>
</evidence>
<evidence type="ECO:0000256" key="9">
    <source>
        <dbReference type="SAM" id="Phobius"/>
    </source>
</evidence>
<evidence type="ECO:0000256" key="8">
    <source>
        <dbReference type="ARBA" id="ARBA00023136"/>
    </source>
</evidence>
<dbReference type="SUPFAM" id="SSF90123">
    <property type="entry name" value="ABC transporter transmembrane region"/>
    <property type="match status" value="2"/>
</dbReference>
<feature type="transmembrane region" description="Helical" evidence="9">
    <location>
        <begin position="545"/>
        <end position="572"/>
    </location>
</feature>
<evidence type="ECO:0000259" key="11">
    <source>
        <dbReference type="PROSITE" id="PS50929"/>
    </source>
</evidence>
<feature type="transmembrane region" description="Helical" evidence="9">
    <location>
        <begin position="1091"/>
        <end position="1117"/>
    </location>
</feature>
<keyword evidence="4" id="KW-0677">Repeat</keyword>
<dbReference type="Gene3D" id="3.40.50.300">
    <property type="entry name" value="P-loop containing nucleotide triphosphate hydrolases"/>
    <property type="match status" value="2"/>
</dbReference>
<dbReference type="CDD" id="cd03244">
    <property type="entry name" value="ABCC_MRP_domain2"/>
    <property type="match status" value="1"/>
</dbReference>
<feature type="domain" description="ABC transporter" evidence="10">
    <location>
        <begin position="645"/>
        <end position="879"/>
    </location>
</feature>
<feature type="transmembrane region" description="Helical" evidence="9">
    <location>
        <begin position="38"/>
        <end position="60"/>
    </location>
</feature>
<proteinExistence type="predicted"/>
<dbReference type="InterPro" id="IPR003593">
    <property type="entry name" value="AAA+_ATPase"/>
</dbReference>
<dbReference type="SMART" id="SM00382">
    <property type="entry name" value="AAA"/>
    <property type="match status" value="2"/>
</dbReference>
<feature type="transmembrane region" description="Helical" evidence="9">
    <location>
        <begin position="299"/>
        <end position="328"/>
    </location>
</feature>
<dbReference type="InterPro" id="IPR027417">
    <property type="entry name" value="P-loop_NTPase"/>
</dbReference>
<evidence type="ECO:0000256" key="3">
    <source>
        <dbReference type="ARBA" id="ARBA00022692"/>
    </source>
</evidence>
<dbReference type="EMBL" id="BPQB01000041">
    <property type="protein sequence ID" value="GJE94597.1"/>
    <property type="molecule type" value="Genomic_DNA"/>
</dbReference>
<protein>
    <submittedName>
        <fullName evidence="12">ATP-binding cassette transporter</fullName>
    </submittedName>
</protein>
<comment type="subcellular location">
    <subcellularLocation>
        <location evidence="1">Membrane</location>
        <topology evidence="1">Multi-pass membrane protein</topology>
    </subcellularLocation>
</comment>
<sequence>MNQQVVLTTLTRPALPWNSTTGDSGDAFDLWIPPRARILYLGTILPGAVLLLTMLYDVIFSYPWPHTLWKVAYKLKSPFRDFLTVRDLDSELGPSQKPPAWKTRALVALAVLASAGWAGLLAYGLSGGGLGEWELLRADAQFCGWAYVAIRLVYKPPVTPPYCLLLFYVVYATEALVELTAGVLARHSAVASSIPVDVLRLVMPVVSLWIGGTYPMERVLPAPNVAREKDVPSNDLTMPEDSVTLWSWCMVTFVEPLFQIANERTINEDDVWSLSPFFLHKNLFNKYLAYTKRHPKHSLLWFLLASNSLDLILDLLLEFWGAVVGFVPPFALQRILSALADPSPNARTAAYFWTFVFFMSNLSFAQVDVLQRWHTRRCYERTRGQLFCALHYKALKRCDISGQATQKPGDDKEDEKAGADLGKIVNLMQGDAYAVAQRFWDFSGVFFSPVRLTIALIFLYNILGWSALAGVAVVLVAYVLNYPLAKYNVYITRRSWAARDKRMSLVNELFQNIRFLKFYGWETGWSSRARDARETELRWRVKENIVSTVISFIWIWMPSATALLTFLCYTLLAGQKLTVSKAFTSIALFSQLQGPMTELPAQVFALLHAYVSMQRIEGFLKETEVPDWASSLKSSESASLEPTDVGFEDATFHWDVAPRSEPSRFTLGPLNLKFPKGQLSLISGPTGSGKSALLNALLGEMTCLSGRVVLNKSGHQVAYCAQNPWLEHATIRDNIVFSSAKGFDEARYHAVVDACALRRDLEVFDAGDMTEIGEKGITLSGGQRARIALARALYSPASLIILDDPLAAVDMHTAQHLVKNALTGDLAEGRTILLVTHHISLCLPFSGFVVELSAGKVAQPGSVQELREKGVLQQVVEKEDVVEEPAEVPPAVAPVENQADLLDGKTNGKHDRKVSDGKLVQTEARAEGRVSMHSYLTYIRASGVICSLLTLWLLIQIRLINIGVQFYLAKWGEAYEDSGTSNAFLGPLRWPWENLPSPDQDVVPWLLIYFYLSMAGAFSVLAYIALGYYSSLQASRKLFVAMLARLTAAPTRFFDVTPIGRILNRWTSDMNTVDGQLQNSFRSALTGVLNFLASFLVIICVVPSFAPFAVVIAWLYIRLAPPYIRTARDLRRLESISLSPAFAGFDELLRGLPHVRAFAMESRYQDRFYQRVDKFQSFDHVYWLVSNWLMWRYDCLGSLVVFMTTMFALWSGIGDGLAALVIVQSQNFADASRQLVRVLAQLELDFNSVERIAEYLEVPQEAPAIIADHRPPAYWPSSDGELRVEALEVKYAPDLPSVLHGISFTVRPAEKIGVVGRTGSGKSTLALSLLRIVEPSGGAIILDGIDIQTIGLDDLRTRVTIVSQDVSLFSGTIRSNLDPFSEHTDAECWEVLERCHLASVLGGPGGKANASAVTLDTPISQTGSLSAGERQLVALARAVLRRSNVVIMDEATSQIDTALDDQIQRTIREEFAGAIVITIAHRLKTVLDYDRILVLGSGEILEFDTPEALIDKPGGVFREMCRASADWAVLHGIAHRSVRSGSRS</sequence>
<keyword evidence="3 9" id="KW-0812">Transmembrane</keyword>
<dbReference type="SUPFAM" id="SSF52540">
    <property type="entry name" value="P-loop containing nucleoside triphosphate hydrolases"/>
    <property type="match status" value="2"/>
</dbReference>
<keyword evidence="5" id="KW-0547">Nucleotide-binding</keyword>
<dbReference type="FunFam" id="3.40.50.300:FF:000630">
    <property type="entry name" value="ATP-binding cassette (ABC) transporter, putative"/>
    <property type="match status" value="1"/>
</dbReference>
<dbReference type="CDD" id="cd03250">
    <property type="entry name" value="ABCC_MRP_domain1"/>
    <property type="match status" value="1"/>
</dbReference>
<dbReference type="InterPro" id="IPR036640">
    <property type="entry name" value="ABC1_TM_sf"/>
</dbReference>
<dbReference type="InterPro" id="IPR017871">
    <property type="entry name" value="ABC_transporter-like_CS"/>
</dbReference>
<dbReference type="GO" id="GO:0140359">
    <property type="term" value="F:ABC-type transporter activity"/>
    <property type="evidence" value="ECO:0007669"/>
    <property type="project" value="InterPro"/>
</dbReference>
<feature type="transmembrane region" description="Helical" evidence="9">
    <location>
        <begin position="105"/>
        <end position="125"/>
    </location>
</feature>
<feature type="domain" description="ABC transmembrane type-1" evidence="11">
    <location>
        <begin position="996"/>
        <end position="1244"/>
    </location>
</feature>
<dbReference type="Gene3D" id="1.20.1560.10">
    <property type="entry name" value="ABC transporter type 1, transmembrane domain"/>
    <property type="match status" value="2"/>
</dbReference>
<dbReference type="OrthoDB" id="6500128at2759"/>
<evidence type="ECO:0000259" key="10">
    <source>
        <dbReference type="PROSITE" id="PS50893"/>
    </source>
</evidence>
<dbReference type="FunFam" id="1.20.1560.10:FF:000013">
    <property type="entry name" value="ABC transporter C family member 2"/>
    <property type="match status" value="1"/>
</dbReference>
<evidence type="ECO:0000256" key="1">
    <source>
        <dbReference type="ARBA" id="ARBA00004141"/>
    </source>
</evidence>
<evidence type="ECO:0000256" key="5">
    <source>
        <dbReference type="ARBA" id="ARBA00022741"/>
    </source>
</evidence>
<keyword evidence="8 9" id="KW-0472">Membrane</keyword>
<accession>A0A9P3GF84</accession>
<gene>
    <name evidence="12" type="ORF">PsYK624_107670</name>
</gene>
<evidence type="ECO:0000313" key="12">
    <source>
        <dbReference type="EMBL" id="GJE94597.1"/>
    </source>
</evidence>
<keyword evidence="7 9" id="KW-1133">Transmembrane helix</keyword>
<name>A0A9P3GF84_9APHY</name>
<dbReference type="CDD" id="cd18604">
    <property type="entry name" value="ABC_6TM_VMR1_D2_like"/>
    <property type="match status" value="1"/>
</dbReference>
<dbReference type="PROSITE" id="PS50929">
    <property type="entry name" value="ABC_TM1F"/>
    <property type="match status" value="2"/>
</dbReference>
<dbReference type="Pfam" id="PF00664">
    <property type="entry name" value="ABC_membrane"/>
    <property type="match status" value="2"/>
</dbReference>
<dbReference type="PANTHER" id="PTHR24223:SF415">
    <property type="entry name" value="FI20190P1"/>
    <property type="match status" value="1"/>
</dbReference>
<dbReference type="PROSITE" id="PS00211">
    <property type="entry name" value="ABC_TRANSPORTER_1"/>
    <property type="match status" value="2"/>
</dbReference>
<dbReference type="GO" id="GO:0016887">
    <property type="term" value="F:ATP hydrolysis activity"/>
    <property type="evidence" value="ECO:0007669"/>
    <property type="project" value="InterPro"/>
</dbReference>
<keyword evidence="2" id="KW-0813">Transport</keyword>
<reference evidence="12 13" key="1">
    <citation type="submission" date="2021-08" db="EMBL/GenBank/DDBJ databases">
        <title>Draft Genome Sequence of Phanerochaete sordida strain YK-624.</title>
        <authorList>
            <person name="Mori T."/>
            <person name="Dohra H."/>
            <person name="Suzuki T."/>
            <person name="Kawagishi H."/>
            <person name="Hirai H."/>
        </authorList>
    </citation>
    <scope>NUCLEOTIDE SEQUENCE [LARGE SCALE GENOMIC DNA]</scope>
    <source>
        <strain evidence="12 13">YK-624</strain>
    </source>
</reference>
<keyword evidence="6 12" id="KW-0067">ATP-binding</keyword>